<keyword evidence="4 11" id="KW-0028">Amino-acid biosynthesis</keyword>
<evidence type="ECO:0000256" key="8">
    <source>
        <dbReference type="ARBA" id="ARBA00022840"/>
    </source>
</evidence>
<keyword evidence="8 11" id="KW-0067">ATP-binding</keyword>
<dbReference type="PANTHER" id="PTHR21087">
    <property type="entry name" value="SHIKIMATE KINASE"/>
    <property type="match status" value="1"/>
</dbReference>
<evidence type="ECO:0000256" key="6">
    <source>
        <dbReference type="ARBA" id="ARBA00022741"/>
    </source>
</evidence>
<keyword evidence="6 11" id="KW-0547">Nucleotide-binding</keyword>
<keyword evidence="13" id="KW-1185">Reference proteome</keyword>
<comment type="catalytic activity">
    <reaction evidence="10 11">
        <text>shikimate + ATP = 3-phosphoshikimate + ADP + H(+)</text>
        <dbReference type="Rhea" id="RHEA:13121"/>
        <dbReference type="ChEBI" id="CHEBI:15378"/>
        <dbReference type="ChEBI" id="CHEBI:30616"/>
        <dbReference type="ChEBI" id="CHEBI:36208"/>
        <dbReference type="ChEBI" id="CHEBI:145989"/>
        <dbReference type="ChEBI" id="CHEBI:456216"/>
        <dbReference type="EC" id="2.7.1.71"/>
    </reaction>
</comment>
<gene>
    <name evidence="11" type="primary">aroK</name>
    <name evidence="12" type="ORF">F6B40_05830</name>
</gene>
<keyword evidence="9 11" id="KW-0057">Aromatic amino acid biosynthesis</keyword>
<feature type="binding site" evidence="11">
    <location>
        <position position="38"/>
    </location>
    <ligand>
        <name>substrate</name>
    </ligand>
</feature>
<dbReference type="RefSeq" id="WP_150892544.1">
    <property type="nucleotide sequence ID" value="NZ_VYUY01000006.1"/>
</dbReference>
<feature type="binding site" evidence="11">
    <location>
        <position position="137"/>
    </location>
    <ligand>
        <name>substrate</name>
    </ligand>
</feature>
<feature type="binding site" evidence="11">
    <location>
        <begin position="16"/>
        <end position="21"/>
    </location>
    <ligand>
        <name>ATP</name>
        <dbReference type="ChEBI" id="CHEBI:30616"/>
    </ligand>
</feature>
<feature type="binding site" evidence="11">
    <location>
        <position position="82"/>
    </location>
    <ligand>
        <name>substrate</name>
    </ligand>
</feature>
<dbReference type="PROSITE" id="PS01128">
    <property type="entry name" value="SHIKIMATE_KINASE"/>
    <property type="match status" value="1"/>
</dbReference>
<evidence type="ECO:0000313" key="13">
    <source>
        <dbReference type="Proteomes" id="UP000326838"/>
    </source>
</evidence>
<dbReference type="PRINTS" id="PR01100">
    <property type="entry name" value="SHIKIMTKNASE"/>
</dbReference>
<organism evidence="12 13">
    <name type="scientific">Microbacterium caowuchunii</name>
    <dbReference type="NCBI Taxonomy" id="2614638"/>
    <lineage>
        <taxon>Bacteria</taxon>
        <taxon>Bacillati</taxon>
        <taxon>Actinomycetota</taxon>
        <taxon>Actinomycetes</taxon>
        <taxon>Micrococcales</taxon>
        <taxon>Microbacteriaceae</taxon>
        <taxon>Microbacterium</taxon>
    </lineage>
</organism>
<feature type="binding site" evidence="11">
    <location>
        <position position="118"/>
    </location>
    <ligand>
        <name>ATP</name>
        <dbReference type="ChEBI" id="CHEBI:30616"/>
    </ligand>
</feature>
<keyword evidence="5 11" id="KW-0808">Transferase</keyword>
<evidence type="ECO:0000256" key="4">
    <source>
        <dbReference type="ARBA" id="ARBA00022605"/>
    </source>
</evidence>
<reference evidence="13" key="1">
    <citation type="submission" date="2019-09" db="EMBL/GenBank/DDBJ databases">
        <title>Mumia zhuanghuii sp. nov. isolated from the intestinal contents of plateau pika (Ochotona curzoniae) in the Qinghai-Tibet plateau of China.</title>
        <authorList>
            <person name="Tian Z."/>
        </authorList>
    </citation>
    <scope>NUCLEOTIDE SEQUENCE [LARGE SCALE GENOMIC DNA]</scope>
    <source>
        <strain evidence="13">L-033</strain>
    </source>
</reference>
<dbReference type="Gene3D" id="3.40.50.300">
    <property type="entry name" value="P-loop containing nucleotide triphosphate hydrolases"/>
    <property type="match status" value="1"/>
</dbReference>
<keyword evidence="11" id="KW-0460">Magnesium</keyword>
<feature type="binding site" evidence="11">
    <location>
        <position position="20"/>
    </location>
    <ligand>
        <name>Mg(2+)</name>
        <dbReference type="ChEBI" id="CHEBI:18420"/>
    </ligand>
</feature>
<dbReference type="GO" id="GO:0008652">
    <property type="term" value="P:amino acid biosynthetic process"/>
    <property type="evidence" value="ECO:0007669"/>
    <property type="project" value="UniProtKB-KW"/>
</dbReference>
<name>A0A5N0TP69_9MICO</name>
<evidence type="ECO:0000313" key="12">
    <source>
        <dbReference type="EMBL" id="KAA9135189.1"/>
    </source>
</evidence>
<dbReference type="HAMAP" id="MF_00109">
    <property type="entry name" value="Shikimate_kinase"/>
    <property type="match status" value="1"/>
</dbReference>
<dbReference type="InterPro" id="IPR027417">
    <property type="entry name" value="P-loop_NTPase"/>
</dbReference>
<dbReference type="EC" id="2.7.1.71" evidence="3 11"/>
<dbReference type="GO" id="GO:0000287">
    <property type="term" value="F:magnesium ion binding"/>
    <property type="evidence" value="ECO:0007669"/>
    <property type="project" value="UniProtKB-UniRule"/>
</dbReference>
<evidence type="ECO:0000256" key="5">
    <source>
        <dbReference type="ARBA" id="ARBA00022679"/>
    </source>
</evidence>
<comment type="cofactor">
    <cofactor evidence="11">
        <name>Mg(2+)</name>
        <dbReference type="ChEBI" id="CHEBI:18420"/>
    </cofactor>
    <text evidence="11">Binds 1 Mg(2+) ion per subunit.</text>
</comment>
<dbReference type="InterPro" id="IPR000623">
    <property type="entry name" value="Shikimate_kinase/TSH1"/>
</dbReference>
<comment type="subunit">
    <text evidence="11">Monomer.</text>
</comment>
<evidence type="ECO:0000256" key="1">
    <source>
        <dbReference type="ARBA" id="ARBA00004842"/>
    </source>
</evidence>
<dbReference type="EMBL" id="VYUY01000006">
    <property type="protein sequence ID" value="KAA9135189.1"/>
    <property type="molecule type" value="Genomic_DNA"/>
</dbReference>
<comment type="subcellular location">
    <subcellularLocation>
        <location evidence="11">Cytoplasm</location>
    </subcellularLocation>
</comment>
<keyword evidence="11" id="KW-0963">Cytoplasm</keyword>
<dbReference type="Pfam" id="PF01202">
    <property type="entry name" value="SKI"/>
    <property type="match status" value="1"/>
</dbReference>
<evidence type="ECO:0000256" key="11">
    <source>
        <dbReference type="HAMAP-Rule" id="MF_00109"/>
    </source>
</evidence>
<evidence type="ECO:0000256" key="9">
    <source>
        <dbReference type="ARBA" id="ARBA00023141"/>
    </source>
</evidence>
<evidence type="ECO:0000256" key="7">
    <source>
        <dbReference type="ARBA" id="ARBA00022777"/>
    </source>
</evidence>
<dbReference type="GO" id="GO:0009073">
    <property type="term" value="P:aromatic amino acid family biosynthetic process"/>
    <property type="evidence" value="ECO:0007669"/>
    <property type="project" value="UniProtKB-KW"/>
</dbReference>
<comment type="similarity">
    <text evidence="2 11">Belongs to the shikimate kinase family.</text>
</comment>
<dbReference type="Proteomes" id="UP000326838">
    <property type="component" value="Unassembled WGS sequence"/>
</dbReference>
<keyword evidence="11" id="KW-0479">Metal-binding</keyword>
<evidence type="ECO:0000256" key="10">
    <source>
        <dbReference type="ARBA" id="ARBA00048567"/>
    </source>
</evidence>
<comment type="function">
    <text evidence="11">Catalyzes the specific phosphorylation of the 3-hydroxyl group of shikimic acid using ATP as a cosubstrate.</text>
</comment>
<dbReference type="CDD" id="cd00464">
    <property type="entry name" value="SK"/>
    <property type="match status" value="1"/>
</dbReference>
<dbReference type="AlphaFoldDB" id="A0A5N0TP69"/>
<dbReference type="InterPro" id="IPR023000">
    <property type="entry name" value="Shikimate_kinase_CS"/>
</dbReference>
<dbReference type="GO" id="GO:0005524">
    <property type="term" value="F:ATP binding"/>
    <property type="evidence" value="ECO:0007669"/>
    <property type="project" value="UniProtKB-UniRule"/>
</dbReference>
<evidence type="ECO:0000256" key="3">
    <source>
        <dbReference type="ARBA" id="ARBA00012154"/>
    </source>
</evidence>
<dbReference type="GO" id="GO:0009423">
    <property type="term" value="P:chorismate biosynthetic process"/>
    <property type="evidence" value="ECO:0007669"/>
    <property type="project" value="UniProtKB-UniRule"/>
</dbReference>
<dbReference type="InterPro" id="IPR031322">
    <property type="entry name" value="Shikimate/glucono_kinase"/>
</dbReference>
<evidence type="ECO:0000256" key="2">
    <source>
        <dbReference type="ARBA" id="ARBA00006997"/>
    </source>
</evidence>
<accession>A0A5N0TP69</accession>
<dbReference type="GO" id="GO:0005829">
    <property type="term" value="C:cytosol"/>
    <property type="evidence" value="ECO:0007669"/>
    <property type="project" value="TreeGrafter"/>
</dbReference>
<comment type="caution">
    <text evidence="11">Lacks conserved residue(s) required for the propagation of feature annotation.</text>
</comment>
<dbReference type="PANTHER" id="PTHR21087:SF16">
    <property type="entry name" value="SHIKIMATE KINASE 1, CHLOROPLASTIC"/>
    <property type="match status" value="1"/>
</dbReference>
<proteinExistence type="inferred from homology"/>
<feature type="binding site" evidence="11">
    <location>
        <position position="61"/>
    </location>
    <ligand>
        <name>substrate</name>
    </ligand>
</feature>
<dbReference type="GO" id="GO:0004765">
    <property type="term" value="F:shikimate kinase activity"/>
    <property type="evidence" value="ECO:0007669"/>
    <property type="project" value="UniProtKB-UniRule"/>
</dbReference>
<sequence>MNTPADPAIVLVGPMGAGKTSVGKRVARALSVPFTDTDALIVREHGPIPALFRSGGEEHFRRIERQAVERALAAGGVVSLGGGSVLDPDTRADLRAHRVAFLTVSPGIVAHRIAGGSRPLLAGDDPVAEWTRIFTIRRPLYEEVADAVFDTSQGPLSGVVDGITSWARTAIPRGTPA</sequence>
<protein>
    <recommendedName>
        <fullName evidence="3 11">Shikimate kinase</fullName>
        <shortName evidence="11">SK</shortName>
        <ecNumber evidence="3 11">2.7.1.71</ecNumber>
    </recommendedName>
</protein>
<comment type="caution">
    <text evidence="12">The sequence shown here is derived from an EMBL/GenBank/DDBJ whole genome shotgun (WGS) entry which is preliminary data.</text>
</comment>
<dbReference type="SUPFAM" id="SSF52540">
    <property type="entry name" value="P-loop containing nucleoside triphosphate hydrolases"/>
    <property type="match status" value="1"/>
</dbReference>
<dbReference type="UniPathway" id="UPA00053">
    <property type="reaction ID" value="UER00088"/>
</dbReference>
<keyword evidence="7 11" id="KW-0418">Kinase</keyword>
<comment type="pathway">
    <text evidence="1 11">Metabolic intermediate biosynthesis; chorismate biosynthesis; chorismate from D-erythrose 4-phosphate and phosphoenolpyruvate: step 5/7.</text>
</comment>